<dbReference type="EMBL" id="PCGW01000004">
    <property type="protein sequence ID" value="PHO21183.1"/>
    <property type="molecule type" value="Genomic_DNA"/>
</dbReference>
<dbReference type="EMBL" id="CP012959">
    <property type="protein sequence ID" value="AMQ93924.1"/>
    <property type="molecule type" value="Genomic_DNA"/>
</dbReference>
<dbReference type="AlphaFoldDB" id="A0A5D0ENC2"/>
<gene>
    <name evidence="3" type="ORF">ACT75_04995</name>
    <name evidence="4" type="ORF">CQR80_03200</name>
</gene>
<dbReference type="InterPro" id="IPR051411">
    <property type="entry name" value="Polyketide_trans_af380"/>
</dbReference>
<feature type="signal peptide" evidence="1">
    <location>
        <begin position="1"/>
        <end position="25"/>
    </location>
</feature>
<evidence type="ECO:0000313" key="5">
    <source>
        <dbReference type="Proteomes" id="UP000072236"/>
    </source>
</evidence>
<dbReference type="PANTHER" id="PTHR47751">
    <property type="entry name" value="SUPERFAMILY HYDROLASE, PUTATIVE (AFU_ORTHOLOGUE AFUA_2G16580)-RELATED"/>
    <property type="match status" value="1"/>
</dbReference>
<evidence type="ECO:0000259" key="2">
    <source>
        <dbReference type="Pfam" id="PF02129"/>
    </source>
</evidence>
<dbReference type="SUPFAM" id="SSF53474">
    <property type="entry name" value="alpha/beta-Hydrolases"/>
    <property type="match status" value="1"/>
</dbReference>
<dbReference type="OrthoDB" id="9805123at2"/>
<dbReference type="RefSeq" id="WP_005541996.1">
    <property type="nucleotide sequence ID" value="NZ_CP012959.1"/>
</dbReference>
<accession>A0A5D0ENC2</accession>
<evidence type="ECO:0000313" key="4">
    <source>
        <dbReference type="EMBL" id="PHO21183.1"/>
    </source>
</evidence>
<evidence type="ECO:0000256" key="1">
    <source>
        <dbReference type="SAM" id="SignalP"/>
    </source>
</evidence>
<dbReference type="GO" id="GO:0016787">
    <property type="term" value="F:hydrolase activity"/>
    <property type="evidence" value="ECO:0007669"/>
    <property type="project" value="UniProtKB-KW"/>
</dbReference>
<reference evidence="3 5" key="1">
    <citation type="submission" date="2015-10" db="EMBL/GenBank/DDBJ databases">
        <title>Tn-seq of a polymicrobial infection.</title>
        <authorList>
            <person name="Stacy A."/>
            <person name="Rumbaugh K.P."/>
            <person name="Whiteley M."/>
        </authorList>
    </citation>
    <scope>NUCLEOTIDE SEQUENCE [LARGE SCALE GENOMIC DNA]</scope>
    <source>
        <strain evidence="3 5">624</strain>
    </source>
</reference>
<dbReference type="SMR" id="A0A5D0ENC2"/>
<dbReference type="InterPro" id="IPR000383">
    <property type="entry name" value="Xaa-Pro-like_dom"/>
</dbReference>
<keyword evidence="1" id="KW-0732">Signal</keyword>
<evidence type="ECO:0000313" key="3">
    <source>
        <dbReference type="EMBL" id="AMQ93924.1"/>
    </source>
</evidence>
<sequence>MKKLLKTTLLATLIGTSFLGANAMAADYKQNPFTLAYDGAITENVKGKVNIHPVTYVNNDGIKISANVYTPANFDPNKKYPAITVAHPNGGVKEQVAGLYAQKLAEQGYITIAADAAYQGASGGEPRQTDKPANRINDVHAMVDFLEKYQGVDTNRIGALGICGGGGYTFAAAQSDKRLHAVATVSLFNTGDVRRNGLGGSQVSTIQERLAQAAAARTEEAKGNVEYAANADMSKITEADVAKMPAGLYKDGFEYYGITHRHPNSTPRYTMGSLLDLMTWDATDHAELINTPLLIVAGDKADTLYMSEKAFEKAGSQDKELVKIPGASHIETYWKPEYVKQISEKLTDFFGKKL</sequence>
<dbReference type="Pfam" id="PF02129">
    <property type="entry name" value="Peptidase_S15"/>
    <property type="match status" value="1"/>
</dbReference>
<name>A0A5D0ENC2_AGGAC</name>
<feature type="chain" id="PRO_5044096968" evidence="1">
    <location>
        <begin position="26"/>
        <end position="354"/>
    </location>
</feature>
<organism evidence="3 5">
    <name type="scientific">Aggregatibacter actinomycetemcomitans</name>
    <name type="common">Actinobacillus actinomycetemcomitans</name>
    <name type="synonym">Haemophilus actinomycetemcomitans</name>
    <dbReference type="NCBI Taxonomy" id="714"/>
    <lineage>
        <taxon>Bacteria</taxon>
        <taxon>Pseudomonadati</taxon>
        <taxon>Pseudomonadota</taxon>
        <taxon>Gammaproteobacteria</taxon>
        <taxon>Pasteurellales</taxon>
        <taxon>Pasteurellaceae</taxon>
        <taxon>Aggregatibacter</taxon>
    </lineage>
</organism>
<evidence type="ECO:0000313" key="6">
    <source>
        <dbReference type="Proteomes" id="UP000226080"/>
    </source>
</evidence>
<keyword evidence="6" id="KW-1185">Reference proteome</keyword>
<dbReference type="Proteomes" id="UP000226080">
    <property type="component" value="Unassembled WGS sequence"/>
</dbReference>
<feature type="domain" description="Xaa-Pro dipeptidyl-peptidase-like" evidence="2">
    <location>
        <begin position="60"/>
        <end position="245"/>
    </location>
</feature>
<keyword evidence="3" id="KW-0378">Hydrolase</keyword>
<dbReference type="Proteomes" id="UP000072236">
    <property type="component" value="Chromosome"/>
</dbReference>
<dbReference type="KEGG" id="aact:ACT75_04995"/>
<dbReference type="Gene3D" id="3.40.50.1820">
    <property type="entry name" value="alpha/beta hydrolase"/>
    <property type="match status" value="1"/>
</dbReference>
<proteinExistence type="predicted"/>
<reference evidence="4 6" key="2">
    <citation type="submission" date="2017-10" db="EMBL/GenBank/DDBJ databases">
        <title>Draft genome sequences of Aggregatibacter actinomycetemcomitans strains 310a and 310b.</title>
        <authorList>
            <person name="May A.C."/>
            <person name="Ohta H."/>
            <person name="Maeda H."/>
            <person name="Kokeguchi S."/>
            <person name="Cugini C."/>
        </authorList>
    </citation>
    <scope>NUCLEOTIDE SEQUENCE [LARGE SCALE GENOMIC DNA]</scope>
    <source>
        <strain evidence="4 6">310b</strain>
    </source>
</reference>
<dbReference type="Gene3D" id="1.10.10.800">
    <property type="match status" value="1"/>
</dbReference>
<dbReference type="InterPro" id="IPR029058">
    <property type="entry name" value="AB_hydrolase_fold"/>
</dbReference>
<protein>
    <submittedName>
        <fullName evidence="3">Alpha/beta hydrolase</fullName>
    </submittedName>
</protein>
<dbReference type="PANTHER" id="PTHR47751:SF1">
    <property type="entry name" value="SUPERFAMILY HYDROLASE, PUTATIVE (AFU_ORTHOLOGUE AFUA_2G16580)-RELATED"/>
    <property type="match status" value="1"/>
</dbReference>